<reference evidence="2" key="1">
    <citation type="submission" date="2016-01" db="EMBL/GenBank/DDBJ databases">
        <authorList>
            <person name="Mitreva M."/>
            <person name="Pepin K.H."/>
            <person name="Mihindukulasuriya K.A."/>
            <person name="Fulton R."/>
            <person name="Fronick C."/>
            <person name="O'Laughlin M."/>
            <person name="Miner T."/>
            <person name="Herter B."/>
            <person name="Rosa B.A."/>
            <person name="Cordes M."/>
            <person name="Tomlinson C."/>
            <person name="Wollam A."/>
            <person name="Palsikar V.B."/>
            <person name="Mardis E.R."/>
            <person name="Wilson R.K."/>
        </authorList>
    </citation>
    <scope>NUCLEOTIDE SEQUENCE [LARGE SCALE GENOMIC DNA]</scope>
    <source>
        <strain evidence="2">DNF00729</strain>
    </source>
</reference>
<accession>A0A134AJ37</accession>
<gene>
    <name evidence="1" type="ORF">HMPREF1863_00447</name>
</gene>
<proteinExistence type="predicted"/>
<name>A0A134AJ37_9FIRM</name>
<organism evidence="1 2">
    <name type="scientific">Aedoeadaptatus coxii</name>
    <dbReference type="NCBI Taxonomy" id="755172"/>
    <lineage>
        <taxon>Bacteria</taxon>
        <taxon>Bacillati</taxon>
        <taxon>Bacillota</taxon>
        <taxon>Tissierellia</taxon>
        <taxon>Tissierellales</taxon>
        <taxon>Peptoniphilaceae</taxon>
        <taxon>Aedoeadaptatus</taxon>
    </lineage>
</organism>
<protein>
    <submittedName>
        <fullName evidence="1">Uncharacterized protein</fullName>
    </submittedName>
</protein>
<comment type="caution">
    <text evidence="1">The sequence shown here is derived from an EMBL/GenBank/DDBJ whole genome shotgun (WGS) entry which is preliminary data.</text>
</comment>
<dbReference type="Proteomes" id="UP000070442">
    <property type="component" value="Unassembled WGS sequence"/>
</dbReference>
<sequence length="57" mass="6698">MLYFIKKKSSEKIIKSVFSQRNCFYSVSHNQESSVAEKRENPGALFPPPKFQKKIFE</sequence>
<dbReference type="PATRIC" id="fig|755172.3.peg.428"/>
<dbReference type="EMBL" id="LSDG01000014">
    <property type="protein sequence ID" value="KXB67746.1"/>
    <property type="molecule type" value="Genomic_DNA"/>
</dbReference>
<keyword evidence="2" id="KW-1185">Reference proteome</keyword>
<evidence type="ECO:0000313" key="1">
    <source>
        <dbReference type="EMBL" id="KXB67746.1"/>
    </source>
</evidence>
<evidence type="ECO:0000313" key="2">
    <source>
        <dbReference type="Proteomes" id="UP000070442"/>
    </source>
</evidence>
<dbReference type="AlphaFoldDB" id="A0A134AJ37"/>